<organism evidence="12 13">
    <name type="scientific">Neomoorella thermoacetica</name>
    <name type="common">Clostridium thermoaceticum</name>
    <dbReference type="NCBI Taxonomy" id="1525"/>
    <lineage>
        <taxon>Bacteria</taxon>
        <taxon>Bacillati</taxon>
        <taxon>Bacillota</taxon>
        <taxon>Clostridia</taxon>
        <taxon>Neomoorellales</taxon>
        <taxon>Neomoorellaceae</taxon>
        <taxon>Neomoorella</taxon>
    </lineage>
</organism>
<proteinExistence type="inferred from homology"/>
<dbReference type="SMART" id="SM00852">
    <property type="entry name" value="MoCF_biosynth"/>
    <property type="match status" value="1"/>
</dbReference>
<dbReference type="InterPro" id="IPR001453">
    <property type="entry name" value="MoaB/Mog_dom"/>
</dbReference>
<protein>
    <recommendedName>
        <fullName evidence="6 10">Molybdopterin molybdenumtransferase</fullName>
        <ecNumber evidence="5 10">2.10.1.1</ecNumber>
    </recommendedName>
</protein>
<comment type="function">
    <text evidence="2">May be involved in the biosynthesis of molybdopterin.</text>
</comment>
<keyword evidence="10 12" id="KW-0808">Transferase</keyword>
<dbReference type="Gene3D" id="2.170.190.11">
    <property type="entry name" value="Molybdopterin biosynthesis moea protein, domain 3"/>
    <property type="match status" value="1"/>
</dbReference>
<dbReference type="Pfam" id="PF03453">
    <property type="entry name" value="MoeA_N"/>
    <property type="match status" value="1"/>
</dbReference>
<evidence type="ECO:0000256" key="2">
    <source>
        <dbReference type="ARBA" id="ARBA00003487"/>
    </source>
</evidence>
<dbReference type="InterPro" id="IPR005111">
    <property type="entry name" value="MoeA_C_domain_IV"/>
</dbReference>
<dbReference type="InterPro" id="IPR005110">
    <property type="entry name" value="MoeA_linker/N"/>
</dbReference>
<dbReference type="GO" id="GO:0046872">
    <property type="term" value="F:metal ion binding"/>
    <property type="evidence" value="ECO:0007669"/>
    <property type="project" value="UniProtKB-UniRule"/>
</dbReference>
<keyword evidence="10" id="KW-0460">Magnesium</keyword>
<dbReference type="PROSITE" id="PS01079">
    <property type="entry name" value="MOCF_BIOSYNTHESIS_2"/>
    <property type="match status" value="1"/>
</dbReference>
<dbReference type="PANTHER" id="PTHR10192:SF16">
    <property type="entry name" value="MOLYBDOPTERIN MOLYBDENUMTRANSFERASE"/>
    <property type="match status" value="1"/>
</dbReference>
<dbReference type="FunFam" id="2.40.340.10:FF:000005">
    <property type="entry name" value="Molybdopterin molybdenumtransferase MoeA"/>
    <property type="match status" value="1"/>
</dbReference>
<dbReference type="InterPro" id="IPR036425">
    <property type="entry name" value="MoaB/Mog-like_dom_sf"/>
</dbReference>
<evidence type="ECO:0000313" key="13">
    <source>
        <dbReference type="Proteomes" id="UP000182811"/>
    </source>
</evidence>
<evidence type="ECO:0000313" key="12">
    <source>
        <dbReference type="EMBL" id="OIQ60008.1"/>
    </source>
</evidence>
<feature type="domain" description="MoaB/Mog" evidence="11">
    <location>
        <begin position="179"/>
        <end position="316"/>
    </location>
</feature>
<keyword evidence="7 10" id="KW-0500">Molybdenum</keyword>
<dbReference type="PANTHER" id="PTHR10192">
    <property type="entry name" value="MOLYBDOPTERIN BIOSYNTHESIS PROTEIN"/>
    <property type="match status" value="1"/>
</dbReference>
<dbReference type="GO" id="GO:0061599">
    <property type="term" value="F:molybdopterin molybdotransferase activity"/>
    <property type="evidence" value="ECO:0007669"/>
    <property type="project" value="UniProtKB-UniRule"/>
</dbReference>
<evidence type="ECO:0000256" key="8">
    <source>
        <dbReference type="ARBA" id="ARBA00023150"/>
    </source>
</evidence>
<dbReference type="SUPFAM" id="SSF63882">
    <property type="entry name" value="MoeA N-terminal region -like"/>
    <property type="match status" value="1"/>
</dbReference>
<sequence length="405" mass="43322">MARKVFVPSRPWQEALEEFLGALRSSGYLAGLPVEEIDVTQALGRVTAAPVYAAISTPHYPAAAMDGIAVRAEATFGASEHEPLELALGREAVVVDTGNPLPEGFDAIIMIEEVAFRDKTTAIIKRPVAPGQNVRPVGEDITAGEMLVPAGHSLTPYDLGGLLSAGVTRVTVRPRPRVAILPTGTEIVPPNPNPAPGEILESNGTMLAALVSQWGGVPEVYPITPDDYQLLKERLDRALEEKDLVLINAGSSAGREDYTARLVEEMGRLLTHGVATRPGKPVILGIVRDKPVIGVPGYPVSAALCAELFAKPVLYYRQGIKPPAREQVRAVLGRKIHSPLGREEFVRVRLEREGDRLVATPTSRGAGTIMALARADGIVVVPRLSEGFPAGQEVTVNLLRPLSSR</sequence>
<comment type="similarity">
    <text evidence="4 10">Belongs to the MoeA family.</text>
</comment>
<dbReference type="Proteomes" id="UP000182811">
    <property type="component" value="Unassembled WGS sequence"/>
</dbReference>
<comment type="catalytic activity">
    <reaction evidence="9">
        <text>adenylyl-molybdopterin + molybdate = Mo-molybdopterin + AMP + H(+)</text>
        <dbReference type="Rhea" id="RHEA:35047"/>
        <dbReference type="ChEBI" id="CHEBI:15378"/>
        <dbReference type="ChEBI" id="CHEBI:36264"/>
        <dbReference type="ChEBI" id="CHEBI:62727"/>
        <dbReference type="ChEBI" id="CHEBI:71302"/>
        <dbReference type="ChEBI" id="CHEBI:456215"/>
        <dbReference type="EC" id="2.10.1.1"/>
    </reaction>
</comment>
<dbReference type="SUPFAM" id="SSF53218">
    <property type="entry name" value="Molybdenum cofactor biosynthesis proteins"/>
    <property type="match status" value="1"/>
</dbReference>
<evidence type="ECO:0000256" key="1">
    <source>
        <dbReference type="ARBA" id="ARBA00002901"/>
    </source>
</evidence>
<dbReference type="InterPro" id="IPR008284">
    <property type="entry name" value="MoCF_biosynth_CS"/>
</dbReference>
<accession>A0A1J5NP07</accession>
<keyword evidence="8 10" id="KW-0501">Molybdenum cofactor biosynthesis</keyword>
<evidence type="ECO:0000259" key="11">
    <source>
        <dbReference type="SMART" id="SM00852"/>
    </source>
</evidence>
<dbReference type="GO" id="GO:0005829">
    <property type="term" value="C:cytosol"/>
    <property type="evidence" value="ECO:0007669"/>
    <property type="project" value="TreeGrafter"/>
</dbReference>
<dbReference type="GO" id="GO:0006777">
    <property type="term" value="P:Mo-molybdopterin cofactor biosynthetic process"/>
    <property type="evidence" value="ECO:0007669"/>
    <property type="project" value="UniProtKB-UniRule"/>
</dbReference>
<comment type="cofactor">
    <cofactor evidence="10">
        <name>Mg(2+)</name>
        <dbReference type="ChEBI" id="CHEBI:18420"/>
    </cofactor>
</comment>
<keyword evidence="10" id="KW-0479">Metal-binding</keyword>
<name>A0A1J5NP07_NEOTH</name>
<evidence type="ECO:0000256" key="10">
    <source>
        <dbReference type="RuleBase" id="RU365090"/>
    </source>
</evidence>
<dbReference type="UniPathway" id="UPA00344"/>
<dbReference type="SUPFAM" id="SSF63867">
    <property type="entry name" value="MoeA C-terminal domain-like"/>
    <property type="match status" value="1"/>
</dbReference>
<dbReference type="Gene3D" id="3.40.980.10">
    <property type="entry name" value="MoaB/Mog-like domain"/>
    <property type="match status" value="1"/>
</dbReference>
<comment type="caution">
    <text evidence="12">The sequence shown here is derived from an EMBL/GenBank/DDBJ whole genome shotgun (WGS) entry which is preliminary data.</text>
</comment>
<dbReference type="AlphaFoldDB" id="A0A1J5NP07"/>
<dbReference type="Pfam" id="PF00994">
    <property type="entry name" value="MoCF_biosynth"/>
    <property type="match status" value="1"/>
</dbReference>
<comment type="pathway">
    <text evidence="3 10">Cofactor biosynthesis; molybdopterin biosynthesis.</text>
</comment>
<dbReference type="InterPro" id="IPR036688">
    <property type="entry name" value="MoeA_C_domain_IV_sf"/>
</dbReference>
<gene>
    <name evidence="12" type="primary">moeA_2</name>
    <name evidence="12" type="ORF">MOTE_08420</name>
</gene>
<reference evidence="12 13" key="1">
    <citation type="submission" date="2016-08" db="EMBL/GenBank/DDBJ databases">
        <title>Genome-based comparison of Moorella thermoacetic strains.</title>
        <authorList>
            <person name="Poehlein A."/>
            <person name="Bengelsdorf F.R."/>
            <person name="Esser C."/>
            <person name="Duerre P."/>
            <person name="Daniel R."/>
        </authorList>
    </citation>
    <scope>NUCLEOTIDE SEQUENCE [LARGE SCALE GENOMIC DNA]</scope>
    <source>
        <strain evidence="12 13">DSM 21394</strain>
    </source>
</reference>
<dbReference type="EC" id="2.10.1.1" evidence="5 10"/>
<dbReference type="EMBL" id="MDDC01000006">
    <property type="protein sequence ID" value="OIQ60008.1"/>
    <property type="molecule type" value="Genomic_DNA"/>
</dbReference>
<dbReference type="InterPro" id="IPR038987">
    <property type="entry name" value="MoeA-like"/>
</dbReference>
<dbReference type="CDD" id="cd00887">
    <property type="entry name" value="MoeA"/>
    <property type="match status" value="1"/>
</dbReference>
<comment type="function">
    <text evidence="1 10">Catalyzes the insertion of molybdate into adenylated molybdopterin with the concomitant release of AMP.</text>
</comment>
<evidence type="ECO:0000256" key="7">
    <source>
        <dbReference type="ARBA" id="ARBA00022505"/>
    </source>
</evidence>
<dbReference type="Gene3D" id="3.90.105.10">
    <property type="entry name" value="Molybdopterin biosynthesis moea protein, domain 2"/>
    <property type="match status" value="1"/>
</dbReference>
<evidence type="ECO:0000256" key="5">
    <source>
        <dbReference type="ARBA" id="ARBA00013269"/>
    </source>
</evidence>
<dbReference type="Pfam" id="PF03454">
    <property type="entry name" value="MoeA_C"/>
    <property type="match status" value="1"/>
</dbReference>
<dbReference type="InterPro" id="IPR036135">
    <property type="entry name" value="MoeA_linker/N_sf"/>
</dbReference>
<evidence type="ECO:0000256" key="3">
    <source>
        <dbReference type="ARBA" id="ARBA00005046"/>
    </source>
</evidence>
<evidence type="ECO:0000256" key="6">
    <source>
        <dbReference type="ARBA" id="ARBA00021108"/>
    </source>
</evidence>
<evidence type="ECO:0000256" key="9">
    <source>
        <dbReference type="ARBA" id="ARBA00047317"/>
    </source>
</evidence>
<dbReference type="NCBIfam" id="TIGR00177">
    <property type="entry name" value="molyb_syn"/>
    <property type="match status" value="1"/>
</dbReference>
<dbReference type="Gene3D" id="2.40.340.10">
    <property type="entry name" value="MoeA, C-terminal, domain IV"/>
    <property type="match status" value="1"/>
</dbReference>
<evidence type="ECO:0000256" key="4">
    <source>
        <dbReference type="ARBA" id="ARBA00010763"/>
    </source>
</evidence>